<protein>
    <submittedName>
        <fullName evidence="2">Uncharacterized protein</fullName>
    </submittedName>
</protein>
<dbReference type="AlphaFoldDB" id="A0A2J7Q4T3"/>
<accession>A0A2J7Q4T3</accession>
<gene>
    <name evidence="2" type="ORF">B7P43_G04964</name>
</gene>
<reference evidence="2 3" key="1">
    <citation type="submission" date="2017-12" db="EMBL/GenBank/DDBJ databases">
        <title>Hemimetabolous genomes reveal molecular basis of termite eusociality.</title>
        <authorList>
            <person name="Harrison M.C."/>
            <person name="Jongepier E."/>
            <person name="Robertson H.M."/>
            <person name="Arning N."/>
            <person name="Bitard-Feildel T."/>
            <person name="Chao H."/>
            <person name="Childers C.P."/>
            <person name="Dinh H."/>
            <person name="Doddapaneni H."/>
            <person name="Dugan S."/>
            <person name="Gowin J."/>
            <person name="Greiner C."/>
            <person name="Han Y."/>
            <person name="Hu H."/>
            <person name="Hughes D.S.T."/>
            <person name="Huylmans A.-K."/>
            <person name="Kemena C."/>
            <person name="Kremer L.P.M."/>
            <person name="Lee S.L."/>
            <person name="Lopez-Ezquerra A."/>
            <person name="Mallet L."/>
            <person name="Monroy-Kuhn J.M."/>
            <person name="Moser A."/>
            <person name="Murali S.C."/>
            <person name="Muzny D.M."/>
            <person name="Otani S."/>
            <person name="Piulachs M.-D."/>
            <person name="Poelchau M."/>
            <person name="Qu J."/>
            <person name="Schaub F."/>
            <person name="Wada-Katsumata A."/>
            <person name="Worley K.C."/>
            <person name="Xie Q."/>
            <person name="Ylla G."/>
            <person name="Poulsen M."/>
            <person name="Gibbs R.A."/>
            <person name="Schal C."/>
            <person name="Richards S."/>
            <person name="Belles X."/>
            <person name="Korb J."/>
            <person name="Bornberg-Bauer E."/>
        </authorList>
    </citation>
    <scope>NUCLEOTIDE SEQUENCE [LARGE SCALE GENOMIC DNA]</scope>
    <source>
        <tissue evidence="2">Whole body</tissue>
    </source>
</reference>
<evidence type="ECO:0000313" key="3">
    <source>
        <dbReference type="Proteomes" id="UP000235965"/>
    </source>
</evidence>
<dbReference type="Proteomes" id="UP000235965">
    <property type="component" value="Unassembled WGS sequence"/>
</dbReference>
<proteinExistence type="predicted"/>
<dbReference type="EMBL" id="NEVH01018377">
    <property type="protein sequence ID" value="PNF23590.1"/>
    <property type="molecule type" value="Genomic_DNA"/>
</dbReference>
<comment type="caution">
    <text evidence="2">The sequence shown here is derived from an EMBL/GenBank/DDBJ whole genome shotgun (WGS) entry which is preliminary data.</text>
</comment>
<evidence type="ECO:0000313" key="2">
    <source>
        <dbReference type="EMBL" id="PNF23590.1"/>
    </source>
</evidence>
<name>A0A2J7Q4T3_9NEOP</name>
<keyword evidence="1" id="KW-0812">Transmembrane</keyword>
<dbReference type="FunCoup" id="A0A2J7Q4T3">
    <property type="interactions" value="9"/>
</dbReference>
<feature type="non-terminal residue" evidence="2">
    <location>
        <position position="1"/>
    </location>
</feature>
<keyword evidence="1" id="KW-1133">Transmembrane helix</keyword>
<organism evidence="2 3">
    <name type="scientific">Cryptotermes secundus</name>
    <dbReference type="NCBI Taxonomy" id="105785"/>
    <lineage>
        <taxon>Eukaryota</taxon>
        <taxon>Metazoa</taxon>
        <taxon>Ecdysozoa</taxon>
        <taxon>Arthropoda</taxon>
        <taxon>Hexapoda</taxon>
        <taxon>Insecta</taxon>
        <taxon>Pterygota</taxon>
        <taxon>Neoptera</taxon>
        <taxon>Polyneoptera</taxon>
        <taxon>Dictyoptera</taxon>
        <taxon>Blattodea</taxon>
        <taxon>Blattoidea</taxon>
        <taxon>Termitoidae</taxon>
        <taxon>Kalotermitidae</taxon>
        <taxon>Cryptotermitinae</taxon>
        <taxon>Cryptotermes</taxon>
    </lineage>
</organism>
<keyword evidence="3" id="KW-1185">Reference proteome</keyword>
<keyword evidence="1" id="KW-0472">Membrane</keyword>
<sequence length="80" mass="9170">LTESVEQLRARLDAMKKIIDDPDKKAHRRSQAGNTIIDGSFLSIVFTVVLLMIIGVSFYAFLNLYYAIIKKFHSKEHTEL</sequence>
<evidence type="ECO:0000256" key="1">
    <source>
        <dbReference type="SAM" id="Phobius"/>
    </source>
</evidence>
<dbReference type="InParanoid" id="A0A2J7Q4T3"/>
<feature type="transmembrane region" description="Helical" evidence="1">
    <location>
        <begin position="41"/>
        <end position="66"/>
    </location>
</feature>